<keyword evidence="3" id="KW-1185">Reference proteome</keyword>
<feature type="compositionally biased region" description="Basic and acidic residues" evidence="1">
    <location>
        <begin position="92"/>
        <end position="101"/>
    </location>
</feature>
<accession>A0AAD7DUV5</accession>
<sequence>MSAPPQVPPPVSPPVRYKGKLDKMDKKTLQAIAGAMGMEDVKKTKAVLTSYIETSMAHFPSTFQDDPRFTGLYDDARKKTKGHKAKNSASKAAEDTKDASKPAEPLTGANLTLFQQGNTTDPRPSFKPLSLKIQGQNVPSPNEQDANSGGSSPLPSITEFEEEFGPEAEGDQQEQAEDKQEVPGTPPGQKARSTILLRFSHPTDTHQPAQQVAVNDASIIKTTSADGTIKHHAELTKLLPKALENSSPMKADRAGRFSRPGVHNSGDVMAVGTVAQHLEGTAKELANLSFKTGNRVTLVDLGNIFGCELFFQPSTQPPTTAPSKTVPTVSTSALTGAPAPLTNLSGAGSDLPLEIAQARREIYVPDQSILPKRSQNSTPHFLAFLREFAQQDGGLATERNKTAGQARRSNAQFMPFFNKFKVFSTGTGYHIPANFIAPSWVTISGWEQYRNCTFTQLLIIEAAERASTSTRTNMSLFKKARQISGSIGDWVKSPLPPLRDDDDDDDDLKDQSPFESMRLHEFQAVVKEEYAEQFGEKLTKSSKSKSKGSSSKASSSRTTKRRRSRSHDVGSEEEMKRKKREVKRRTTTSEDLDESNDAQSDSDSEPRRSRRRE</sequence>
<evidence type="ECO:0000256" key="1">
    <source>
        <dbReference type="SAM" id="MobiDB-lite"/>
    </source>
</evidence>
<feature type="compositionally biased region" description="Basic and acidic residues" evidence="1">
    <location>
        <begin position="566"/>
        <end position="576"/>
    </location>
</feature>
<feature type="compositionally biased region" description="Polar residues" evidence="1">
    <location>
        <begin position="109"/>
        <end position="122"/>
    </location>
</feature>
<dbReference type="Proteomes" id="UP001215598">
    <property type="component" value="Unassembled WGS sequence"/>
</dbReference>
<organism evidence="2 3">
    <name type="scientific">Mycena metata</name>
    <dbReference type="NCBI Taxonomy" id="1033252"/>
    <lineage>
        <taxon>Eukaryota</taxon>
        <taxon>Fungi</taxon>
        <taxon>Dikarya</taxon>
        <taxon>Basidiomycota</taxon>
        <taxon>Agaricomycotina</taxon>
        <taxon>Agaricomycetes</taxon>
        <taxon>Agaricomycetidae</taxon>
        <taxon>Agaricales</taxon>
        <taxon>Marasmiineae</taxon>
        <taxon>Mycenaceae</taxon>
        <taxon>Mycena</taxon>
    </lineage>
</organism>
<dbReference type="AlphaFoldDB" id="A0AAD7DUV5"/>
<name>A0AAD7DUV5_9AGAR</name>
<evidence type="ECO:0000313" key="2">
    <source>
        <dbReference type="EMBL" id="KAJ7698786.1"/>
    </source>
</evidence>
<feature type="compositionally biased region" description="Basic residues" evidence="1">
    <location>
        <begin position="577"/>
        <end position="586"/>
    </location>
</feature>
<feature type="region of interest" description="Disordered" evidence="1">
    <location>
        <begin position="535"/>
        <end position="613"/>
    </location>
</feature>
<reference evidence="2" key="1">
    <citation type="submission" date="2023-03" db="EMBL/GenBank/DDBJ databases">
        <title>Massive genome expansion in bonnet fungi (Mycena s.s.) driven by repeated elements and novel gene families across ecological guilds.</title>
        <authorList>
            <consortium name="Lawrence Berkeley National Laboratory"/>
            <person name="Harder C.B."/>
            <person name="Miyauchi S."/>
            <person name="Viragh M."/>
            <person name="Kuo A."/>
            <person name="Thoen E."/>
            <person name="Andreopoulos B."/>
            <person name="Lu D."/>
            <person name="Skrede I."/>
            <person name="Drula E."/>
            <person name="Henrissat B."/>
            <person name="Morin E."/>
            <person name="Kohler A."/>
            <person name="Barry K."/>
            <person name="LaButti K."/>
            <person name="Morin E."/>
            <person name="Salamov A."/>
            <person name="Lipzen A."/>
            <person name="Mereny Z."/>
            <person name="Hegedus B."/>
            <person name="Baldrian P."/>
            <person name="Stursova M."/>
            <person name="Weitz H."/>
            <person name="Taylor A."/>
            <person name="Grigoriev I.V."/>
            <person name="Nagy L.G."/>
            <person name="Martin F."/>
            <person name="Kauserud H."/>
        </authorList>
    </citation>
    <scope>NUCLEOTIDE SEQUENCE</scope>
    <source>
        <strain evidence="2">CBHHK182m</strain>
    </source>
</reference>
<dbReference type="EMBL" id="JARKIB010000583">
    <property type="protein sequence ID" value="KAJ7698786.1"/>
    <property type="molecule type" value="Genomic_DNA"/>
</dbReference>
<feature type="region of interest" description="Disordered" evidence="1">
    <location>
        <begin position="64"/>
        <end position="190"/>
    </location>
</feature>
<proteinExistence type="predicted"/>
<feature type="compositionally biased region" description="Acidic residues" evidence="1">
    <location>
        <begin position="159"/>
        <end position="175"/>
    </location>
</feature>
<protein>
    <submittedName>
        <fullName evidence="2">Uncharacterized protein</fullName>
    </submittedName>
</protein>
<feature type="compositionally biased region" description="Polar residues" evidence="1">
    <location>
        <begin position="133"/>
        <end position="155"/>
    </location>
</feature>
<gene>
    <name evidence="2" type="ORF">B0H16DRAFT_1903297</name>
</gene>
<feature type="compositionally biased region" description="Acidic residues" evidence="1">
    <location>
        <begin position="590"/>
        <end position="603"/>
    </location>
</feature>
<feature type="compositionally biased region" description="Low complexity" evidence="1">
    <location>
        <begin position="547"/>
        <end position="557"/>
    </location>
</feature>
<feature type="region of interest" description="Disordered" evidence="1">
    <location>
        <begin position="488"/>
        <end position="511"/>
    </location>
</feature>
<comment type="caution">
    <text evidence="2">The sequence shown here is derived from an EMBL/GenBank/DDBJ whole genome shotgun (WGS) entry which is preliminary data.</text>
</comment>
<evidence type="ECO:0000313" key="3">
    <source>
        <dbReference type="Proteomes" id="UP001215598"/>
    </source>
</evidence>